<evidence type="ECO:0000256" key="7">
    <source>
        <dbReference type="ARBA" id="ARBA00022892"/>
    </source>
</evidence>
<dbReference type="PANTHER" id="PTHR12701">
    <property type="entry name" value="BCR-ASSOCIATED PROTEIN, BAP"/>
    <property type="match status" value="1"/>
</dbReference>
<comment type="similarity">
    <text evidence="2 12">Belongs to the BCAP29/BCAP31 family.</text>
</comment>
<keyword evidence="6 12" id="KW-0256">Endoplasmic reticulum</keyword>
<comment type="caution">
    <text evidence="16">The sequence shown here is derived from an EMBL/GenBank/DDBJ whole genome shotgun (WGS) entry which is preliminary data.</text>
</comment>
<keyword evidence="8 12" id="KW-0653">Protein transport</keyword>
<keyword evidence="9 12" id="KW-1133">Transmembrane helix</keyword>
<comment type="subcellular location">
    <subcellularLocation>
        <location evidence="1 12">Endoplasmic reticulum membrane</location>
        <topology evidence="1 12">Multi-pass membrane protein</topology>
    </subcellularLocation>
</comment>
<organism evidence="16 17">
    <name type="scientific">Aldrovandia affinis</name>
    <dbReference type="NCBI Taxonomy" id="143900"/>
    <lineage>
        <taxon>Eukaryota</taxon>
        <taxon>Metazoa</taxon>
        <taxon>Chordata</taxon>
        <taxon>Craniata</taxon>
        <taxon>Vertebrata</taxon>
        <taxon>Euteleostomi</taxon>
        <taxon>Actinopterygii</taxon>
        <taxon>Neopterygii</taxon>
        <taxon>Teleostei</taxon>
        <taxon>Notacanthiformes</taxon>
        <taxon>Halosauridae</taxon>
        <taxon>Aldrovandia</taxon>
    </lineage>
</organism>
<evidence type="ECO:0000256" key="3">
    <source>
        <dbReference type="ARBA" id="ARBA00022448"/>
    </source>
</evidence>
<reference evidence="16" key="1">
    <citation type="journal article" date="2023" name="Science">
        <title>Genome structures resolve the early diversification of teleost fishes.</title>
        <authorList>
            <person name="Parey E."/>
            <person name="Louis A."/>
            <person name="Montfort J."/>
            <person name="Bouchez O."/>
            <person name="Roques C."/>
            <person name="Iampietro C."/>
            <person name="Lluch J."/>
            <person name="Castinel A."/>
            <person name="Donnadieu C."/>
            <person name="Desvignes T."/>
            <person name="Floi Bucao C."/>
            <person name="Jouanno E."/>
            <person name="Wen M."/>
            <person name="Mejri S."/>
            <person name="Dirks R."/>
            <person name="Jansen H."/>
            <person name="Henkel C."/>
            <person name="Chen W.J."/>
            <person name="Zahm M."/>
            <person name="Cabau C."/>
            <person name="Klopp C."/>
            <person name="Thompson A.W."/>
            <person name="Robinson-Rechavi M."/>
            <person name="Braasch I."/>
            <person name="Lecointre G."/>
            <person name="Bobe J."/>
            <person name="Postlethwait J.H."/>
            <person name="Berthelot C."/>
            <person name="Roest Crollius H."/>
            <person name="Guiguen Y."/>
        </authorList>
    </citation>
    <scope>NUCLEOTIDE SEQUENCE</scope>
    <source>
        <strain evidence="16">NC1722</strain>
    </source>
</reference>
<evidence type="ECO:0000256" key="5">
    <source>
        <dbReference type="ARBA" id="ARBA00022703"/>
    </source>
</evidence>
<dbReference type="Proteomes" id="UP001221898">
    <property type="component" value="Unassembled WGS sequence"/>
</dbReference>
<dbReference type="GO" id="GO:0006886">
    <property type="term" value="P:intracellular protein transport"/>
    <property type="evidence" value="ECO:0007669"/>
    <property type="project" value="UniProtKB-UniRule"/>
</dbReference>
<gene>
    <name evidence="16" type="ORF">AAFF_G00260690</name>
</gene>
<feature type="domain" description="Bap31/Bap29 cytoplasmic coiled-coil" evidence="15">
    <location>
        <begin position="180"/>
        <end position="239"/>
    </location>
</feature>
<feature type="compositionally biased region" description="Basic and acidic residues" evidence="13">
    <location>
        <begin position="164"/>
        <end position="188"/>
    </location>
</feature>
<dbReference type="InterPro" id="IPR008417">
    <property type="entry name" value="BAP29/BAP31"/>
</dbReference>
<evidence type="ECO:0000259" key="15">
    <source>
        <dbReference type="Pfam" id="PF18035"/>
    </source>
</evidence>
<feature type="region of interest" description="Disordered" evidence="13">
    <location>
        <begin position="162"/>
        <end position="188"/>
    </location>
</feature>
<protein>
    <recommendedName>
        <fullName evidence="12">Endoplasmic reticulum transmembrane protein</fullName>
    </recommendedName>
</protein>
<dbReference type="GO" id="GO:0006888">
    <property type="term" value="P:endoplasmic reticulum to Golgi vesicle-mediated transport"/>
    <property type="evidence" value="ECO:0007669"/>
    <property type="project" value="UniProtKB-UniRule"/>
</dbReference>
<dbReference type="FunFam" id="1.20.5.110:FF:000011">
    <property type="entry name" value="B-cell receptor-associated protein 29"/>
    <property type="match status" value="1"/>
</dbReference>
<proteinExistence type="inferred from homology"/>
<dbReference type="GO" id="GO:0005789">
    <property type="term" value="C:endoplasmic reticulum membrane"/>
    <property type="evidence" value="ECO:0007669"/>
    <property type="project" value="UniProtKB-SubCell"/>
</dbReference>
<evidence type="ECO:0000256" key="12">
    <source>
        <dbReference type="RuleBase" id="RU367026"/>
    </source>
</evidence>
<dbReference type="EMBL" id="JAINUG010000355">
    <property type="protein sequence ID" value="KAJ8377409.1"/>
    <property type="molecule type" value="Genomic_DNA"/>
</dbReference>
<evidence type="ECO:0000259" key="14">
    <source>
        <dbReference type="Pfam" id="PF05529"/>
    </source>
</evidence>
<evidence type="ECO:0000313" key="16">
    <source>
        <dbReference type="EMBL" id="KAJ8377409.1"/>
    </source>
</evidence>
<keyword evidence="3 12" id="KW-0813">Transport</keyword>
<evidence type="ECO:0000313" key="17">
    <source>
        <dbReference type="Proteomes" id="UP001221898"/>
    </source>
</evidence>
<evidence type="ECO:0000256" key="2">
    <source>
        <dbReference type="ARBA" id="ARBA00007956"/>
    </source>
</evidence>
<keyword evidence="5" id="KW-0053">Apoptosis</keyword>
<evidence type="ECO:0000256" key="8">
    <source>
        <dbReference type="ARBA" id="ARBA00022927"/>
    </source>
</evidence>
<evidence type="ECO:0000256" key="1">
    <source>
        <dbReference type="ARBA" id="ARBA00004477"/>
    </source>
</evidence>
<evidence type="ECO:0000256" key="4">
    <source>
        <dbReference type="ARBA" id="ARBA00022692"/>
    </source>
</evidence>
<dbReference type="GO" id="GO:0070973">
    <property type="term" value="P:protein localization to endoplasmic reticulum exit site"/>
    <property type="evidence" value="ECO:0007669"/>
    <property type="project" value="UniProtKB-UniRule"/>
</dbReference>
<name>A0AAD7RBY0_9TELE</name>
<keyword evidence="7 12" id="KW-0931">ER-Golgi transport</keyword>
<feature type="transmembrane region" description="Helical" evidence="12">
    <location>
        <begin position="102"/>
        <end position="120"/>
    </location>
</feature>
<evidence type="ECO:0000256" key="10">
    <source>
        <dbReference type="ARBA" id="ARBA00023054"/>
    </source>
</evidence>
<evidence type="ECO:0000256" key="13">
    <source>
        <dbReference type="SAM" id="MobiDB-lite"/>
    </source>
</evidence>
<feature type="transmembrane region" description="Helical" evidence="12">
    <location>
        <begin position="47"/>
        <end position="67"/>
    </location>
</feature>
<sequence>MTLQWMVVAIFLYVEVGVLLLFCLPFISAKRWQSVFNLGIWNRLARFWNKFFLAMIIVLIVLFIDAVREMRKYSVSEHGKDSMVYPNAFDHRHMKLFRSHRNLYISGFSLFLWLVLRRVITLINQLAQALDTSSALKIQADGANIAATKYMEDNRQLKQALQEGKVEERSAEPKQELRSEVEKLSEELGSARDALKLSHTEMEAMRKQMDGLAKEYDRLLTEHQKLQNLQEDAGDKKDQ</sequence>
<keyword evidence="10" id="KW-0175">Coiled coil</keyword>
<dbReference type="GO" id="GO:0006915">
    <property type="term" value="P:apoptotic process"/>
    <property type="evidence" value="ECO:0007669"/>
    <property type="project" value="UniProtKB-KW"/>
</dbReference>
<evidence type="ECO:0000256" key="11">
    <source>
        <dbReference type="ARBA" id="ARBA00023136"/>
    </source>
</evidence>
<dbReference type="InterPro" id="IPR040463">
    <property type="entry name" value="BAP29/BAP31_N"/>
</dbReference>
<dbReference type="InterPro" id="IPR041672">
    <property type="entry name" value="Bap31/Bap29_C"/>
</dbReference>
<keyword evidence="4 12" id="KW-0812">Transmembrane</keyword>
<accession>A0AAD7RBY0</accession>
<dbReference type="Pfam" id="PF05529">
    <property type="entry name" value="Bap31"/>
    <property type="match status" value="1"/>
</dbReference>
<dbReference type="AlphaFoldDB" id="A0AAD7RBY0"/>
<evidence type="ECO:0000256" key="9">
    <source>
        <dbReference type="ARBA" id="ARBA00022989"/>
    </source>
</evidence>
<feature type="domain" description="BAP29/BAP31 transmembrane" evidence="14">
    <location>
        <begin position="1"/>
        <end position="134"/>
    </location>
</feature>
<dbReference type="Gene3D" id="1.20.5.110">
    <property type="match status" value="1"/>
</dbReference>
<dbReference type="PANTHER" id="PTHR12701:SF5">
    <property type="entry name" value="B-CELL RECEPTOR-ASSOCIATED PROTEIN 29"/>
    <property type="match status" value="1"/>
</dbReference>
<comment type="function">
    <text evidence="12">May play a role in anterograde transport of membrane proteins from the endoplasmic reticulum to the Golgi.</text>
</comment>
<keyword evidence="11 12" id="KW-0472">Membrane</keyword>
<feature type="transmembrane region" description="Helical" evidence="12">
    <location>
        <begin position="7"/>
        <end position="27"/>
    </location>
</feature>
<evidence type="ECO:0000256" key="6">
    <source>
        <dbReference type="ARBA" id="ARBA00022824"/>
    </source>
</evidence>
<keyword evidence="17" id="KW-1185">Reference proteome</keyword>
<dbReference type="Pfam" id="PF18035">
    <property type="entry name" value="Bap31_Bap29_C"/>
    <property type="match status" value="1"/>
</dbReference>